<accession>A0A0V0RF41</accession>
<dbReference type="OrthoDB" id="10448460at2759"/>
<comment type="caution">
    <text evidence="2">The sequence shown here is derived from an EMBL/GenBank/DDBJ whole genome shotgun (WGS) entry which is preliminary data.</text>
</comment>
<feature type="region of interest" description="Disordered" evidence="1">
    <location>
        <begin position="46"/>
        <end position="75"/>
    </location>
</feature>
<organism evidence="2 3">
    <name type="scientific">Trichinella nelsoni</name>
    <dbReference type="NCBI Taxonomy" id="6336"/>
    <lineage>
        <taxon>Eukaryota</taxon>
        <taxon>Metazoa</taxon>
        <taxon>Ecdysozoa</taxon>
        <taxon>Nematoda</taxon>
        <taxon>Enoplea</taxon>
        <taxon>Dorylaimia</taxon>
        <taxon>Trichinellida</taxon>
        <taxon>Trichinellidae</taxon>
        <taxon>Trichinella</taxon>
    </lineage>
</organism>
<dbReference type="EMBL" id="JYDL01000231">
    <property type="protein sequence ID" value="KRX13023.1"/>
    <property type="molecule type" value="Genomic_DNA"/>
</dbReference>
<gene>
    <name evidence="2" type="ORF">T07_12686</name>
</gene>
<reference evidence="2 3" key="1">
    <citation type="submission" date="2015-01" db="EMBL/GenBank/DDBJ databases">
        <title>Evolution of Trichinella species and genotypes.</title>
        <authorList>
            <person name="Korhonen P.K."/>
            <person name="Edoardo P."/>
            <person name="Giuseppe L.R."/>
            <person name="Gasser R.B."/>
        </authorList>
    </citation>
    <scope>NUCLEOTIDE SEQUENCE [LARGE SCALE GENOMIC DNA]</scope>
    <source>
        <strain evidence="2">ISS37</strain>
    </source>
</reference>
<dbReference type="AlphaFoldDB" id="A0A0V0RF41"/>
<evidence type="ECO:0000256" key="1">
    <source>
        <dbReference type="SAM" id="MobiDB-lite"/>
    </source>
</evidence>
<proteinExistence type="predicted"/>
<dbReference type="Proteomes" id="UP000054630">
    <property type="component" value="Unassembled WGS sequence"/>
</dbReference>
<evidence type="ECO:0000313" key="2">
    <source>
        <dbReference type="EMBL" id="KRX13023.1"/>
    </source>
</evidence>
<keyword evidence="3" id="KW-1185">Reference proteome</keyword>
<sequence length="130" mass="15000">MVKACLSNASSIRAPKAPSLRRMWLTLRDLLVRRTTLPGNCRQRWRNRATDASGRVPSKSERPIAATDSIPNTRTRPAQDLWKDFDKRNVRNELSPLTFSLDTWYLPYHAVYQVDGSVDIRAGRRKICFQ</sequence>
<name>A0A0V0RF41_9BILA</name>
<protein>
    <submittedName>
        <fullName evidence="2">Uncharacterized protein</fullName>
    </submittedName>
</protein>
<evidence type="ECO:0000313" key="3">
    <source>
        <dbReference type="Proteomes" id="UP000054630"/>
    </source>
</evidence>